<gene>
    <name evidence="3" type="ORF">QWZ12_16905</name>
</gene>
<proteinExistence type="predicted"/>
<comment type="caution">
    <text evidence="3">The sequence shown here is derived from an EMBL/GenBank/DDBJ whole genome shotgun (WGS) entry which is preliminary data.</text>
</comment>
<evidence type="ECO:0000313" key="3">
    <source>
        <dbReference type="EMBL" id="MDN3592275.1"/>
    </source>
</evidence>
<sequence length="86" mass="9045">MRLALGFPTLLVLLLTPAVQAGEGARARAARLPCPQDAPEGVRLPDRPDCAGRLSPPARGDDGFREIGGVRLRIGGRVSAEYGVAR</sequence>
<feature type="signal peptide" evidence="2">
    <location>
        <begin position="1"/>
        <end position="21"/>
    </location>
</feature>
<dbReference type="Proteomes" id="UP001224644">
    <property type="component" value="Unassembled WGS sequence"/>
</dbReference>
<feature type="region of interest" description="Disordered" evidence="1">
    <location>
        <begin position="35"/>
        <end position="62"/>
    </location>
</feature>
<organism evidence="3 4">
    <name type="scientific">Methylobacterium adhaesivum</name>
    <dbReference type="NCBI Taxonomy" id="333297"/>
    <lineage>
        <taxon>Bacteria</taxon>
        <taxon>Pseudomonadati</taxon>
        <taxon>Pseudomonadota</taxon>
        <taxon>Alphaproteobacteria</taxon>
        <taxon>Hyphomicrobiales</taxon>
        <taxon>Methylobacteriaceae</taxon>
        <taxon>Methylobacterium</taxon>
    </lineage>
</organism>
<reference evidence="4" key="1">
    <citation type="journal article" date="2019" name="Int. J. Syst. Evol. Microbiol.">
        <title>The Global Catalogue of Microorganisms (GCM) 10K type strain sequencing project: providing services to taxonomists for standard genome sequencing and annotation.</title>
        <authorList>
            <consortium name="The Broad Institute Genomics Platform"/>
            <consortium name="The Broad Institute Genome Sequencing Center for Infectious Disease"/>
            <person name="Wu L."/>
            <person name="Ma J."/>
        </authorList>
    </citation>
    <scope>NUCLEOTIDE SEQUENCE [LARGE SCALE GENOMIC DNA]</scope>
    <source>
        <strain evidence="4">CECT 7069</strain>
    </source>
</reference>
<dbReference type="EMBL" id="JAUFPX010000017">
    <property type="protein sequence ID" value="MDN3592275.1"/>
    <property type="molecule type" value="Genomic_DNA"/>
</dbReference>
<evidence type="ECO:0000256" key="2">
    <source>
        <dbReference type="SAM" id="SignalP"/>
    </source>
</evidence>
<name>A0ABT8BLT4_9HYPH</name>
<evidence type="ECO:0008006" key="5">
    <source>
        <dbReference type="Google" id="ProtNLM"/>
    </source>
</evidence>
<evidence type="ECO:0000256" key="1">
    <source>
        <dbReference type="SAM" id="MobiDB-lite"/>
    </source>
</evidence>
<keyword evidence="4" id="KW-1185">Reference proteome</keyword>
<dbReference type="RefSeq" id="WP_238226734.1">
    <property type="nucleotide sequence ID" value="NZ_BPQD01000020.1"/>
</dbReference>
<evidence type="ECO:0000313" key="4">
    <source>
        <dbReference type="Proteomes" id="UP001224644"/>
    </source>
</evidence>
<feature type="chain" id="PRO_5046783863" description="Porin" evidence="2">
    <location>
        <begin position="22"/>
        <end position="86"/>
    </location>
</feature>
<protein>
    <recommendedName>
        <fullName evidence="5">Porin</fullName>
    </recommendedName>
</protein>
<accession>A0ABT8BLT4</accession>
<keyword evidence="2" id="KW-0732">Signal</keyword>